<dbReference type="OMA" id="KNICEDX"/>
<evidence type="ECO:0000313" key="3">
    <source>
        <dbReference type="Ensembl" id="ENSPMRP00000010684.1"/>
    </source>
</evidence>
<dbReference type="SUPFAM" id="SSF57362">
    <property type="entry name" value="BPTI-like"/>
    <property type="match status" value="2"/>
</dbReference>
<dbReference type="InterPro" id="IPR002223">
    <property type="entry name" value="Kunitz_BPTI"/>
</dbReference>
<dbReference type="PRINTS" id="PR00759">
    <property type="entry name" value="BASICPTASE"/>
</dbReference>
<dbReference type="GeneTree" id="ENSGT00940000169773"/>
<proteinExistence type="predicted"/>
<dbReference type="CDD" id="cd00109">
    <property type="entry name" value="Kunitz-type"/>
    <property type="match status" value="1"/>
</dbReference>
<dbReference type="SMART" id="SM00131">
    <property type="entry name" value="KU"/>
    <property type="match status" value="2"/>
</dbReference>
<dbReference type="AlphaFoldDB" id="A0A670IG83"/>
<feature type="domain" description="BPTI/Kunitz inhibitor" evidence="2">
    <location>
        <begin position="1"/>
        <end position="38"/>
    </location>
</feature>
<dbReference type="PROSITE" id="PS00280">
    <property type="entry name" value="BPTI_KUNITZ_1"/>
    <property type="match status" value="2"/>
</dbReference>
<keyword evidence="1" id="KW-1015">Disulfide bond</keyword>
<dbReference type="PROSITE" id="PS50279">
    <property type="entry name" value="BPTI_KUNITZ_2"/>
    <property type="match status" value="2"/>
</dbReference>
<dbReference type="Ensembl" id="ENSPMRT00000011397.1">
    <property type="protein sequence ID" value="ENSPMRP00000010684.1"/>
    <property type="gene ID" value="ENSPMRG00000007101.1"/>
</dbReference>
<dbReference type="Proteomes" id="UP000472272">
    <property type="component" value="Chromosome 6"/>
</dbReference>
<dbReference type="InterPro" id="IPR036880">
    <property type="entry name" value="Kunitz_BPTI_sf"/>
</dbReference>
<dbReference type="Pfam" id="PF00014">
    <property type="entry name" value="Kunitz_BPTI"/>
    <property type="match status" value="2"/>
</dbReference>
<name>A0A670IG83_PODMU</name>
<dbReference type="Gene3D" id="4.10.410.10">
    <property type="entry name" value="Pancreatic trypsin inhibitor Kunitz domain"/>
    <property type="match status" value="2"/>
</dbReference>
<feature type="domain" description="BPTI/Kunitz inhibitor" evidence="2">
    <location>
        <begin position="75"/>
        <end position="120"/>
    </location>
</feature>
<reference evidence="3 4" key="1">
    <citation type="journal article" date="2019" name="Proc. Natl. Acad. Sci. U.S.A.">
        <title>Regulatory changes in pterin and carotenoid genes underlie balanced color polymorphisms in the wall lizard.</title>
        <authorList>
            <person name="Andrade P."/>
            <person name="Pinho C."/>
            <person name="Perez I de Lanuza G."/>
            <person name="Afonso S."/>
            <person name="Brejcha J."/>
            <person name="Rubin C.J."/>
            <person name="Wallerman O."/>
            <person name="Pereira P."/>
            <person name="Sabatino S.J."/>
            <person name="Bellati A."/>
            <person name="Pellitteri-Rosa D."/>
            <person name="Bosakova Z."/>
            <person name="Bunikis I."/>
            <person name="Carretero M.A."/>
            <person name="Feiner N."/>
            <person name="Marsik P."/>
            <person name="Pauperio F."/>
            <person name="Salvi D."/>
            <person name="Soler L."/>
            <person name="While G.M."/>
            <person name="Uller T."/>
            <person name="Font E."/>
            <person name="Andersson L."/>
            <person name="Carneiro M."/>
        </authorList>
    </citation>
    <scope>NUCLEOTIDE SEQUENCE</scope>
</reference>
<dbReference type="PANTHER" id="PTHR10083">
    <property type="entry name" value="KUNITZ-TYPE PROTEASE INHIBITOR-RELATED"/>
    <property type="match status" value="1"/>
</dbReference>
<dbReference type="InterPro" id="IPR050098">
    <property type="entry name" value="TFPI/VKTCI-like"/>
</dbReference>
<evidence type="ECO:0000256" key="1">
    <source>
        <dbReference type="ARBA" id="ARBA00023157"/>
    </source>
</evidence>
<evidence type="ECO:0000313" key="4">
    <source>
        <dbReference type="Proteomes" id="UP000472272"/>
    </source>
</evidence>
<sequence>MPRYYYNPSQKRCLRFIYGGCGGNSNRFKTKKACEKACGKISPVAAHMSVGHNCAQREQVHTIHSKHLFNAHLNETGPCRAYSEFFYYNSTLSSCKKFVYGGCKGNDNRFYTRLECKMVCGTLSKPGEQRGSVLQEWDWLGKRTGGGVSIICPAGHGLLCASSRQESPSCPLTVSLSCPQQTPPQHLIESFFDIVPCLHDSSS</sequence>
<reference evidence="3" key="2">
    <citation type="submission" date="2025-08" db="UniProtKB">
        <authorList>
            <consortium name="Ensembl"/>
        </authorList>
    </citation>
    <scope>IDENTIFICATION</scope>
</reference>
<dbReference type="InterPro" id="IPR020901">
    <property type="entry name" value="Prtase_inh_Kunz-CS"/>
</dbReference>
<organism evidence="3 4">
    <name type="scientific">Podarcis muralis</name>
    <name type="common">Wall lizard</name>
    <name type="synonym">Lacerta muralis</name>
    <dbReference type="NCBI Taxonomy" id="64176"/>
    <lineage>
        <taxon>Eukaryota</taxon>
        <taxon>Metazoa</taxon>
        <taxon>Chordata</taxon>
        <taxon>Craniata</taxon>
        <taxon>Vertebrata</taxon>
        <taxon>Euteleostomi</taxon>
        <taxon>Lepidosauria</taxon>
        <taxon>Squamata</taxon>
        <taxon>Bifurcata</taxon>
        <taxon>Unidentata</taxon>
        <taxon>Episquamata</taxon>
        <taxon>Laterata</taxon>
        <taxon>Lacertibaenia</taxon>
        <taxon>Lacertidae</taxon>
        <taxon>Podarcis</taxon>
    </lineage>
</organism>
<protein>
    <recommendedName>
        <fullName evidence="2">BPTI/Kunitz inhibitor domain-containing protein</fullName>
    </recommendedName>
</protein>
<accession>A0A670IG83</accession>
<dbReference type="GO" id="GO:0004867">
    <property type="term" value="F:serine-type endopeptidase inhibitor activity"/>
    <property type="evidence" value="ECO:0007669"/>
    <property type="project" value="InterPro"/>
</dbReference>
<reference evidence="3" key="3">
    <citation type="submission" date="2025-09" db="UniProtKB">
        <authorList>
            <consortium name="Ensembl"/>
        </authorList>
    </citation>
    <scope>IDENTIFICATION</scope>
</reference>
<evidence type="ECO:0000259" key="2">
    <source>
        <dbReference type="PROSITE" id="PS50279"/>
    </source>
</evidence>
<keyword evidence="4" id="KW-1185">Reference proteome</keyword>